<dbReference type="InterPro" id="IPR036388">
    <property type="entry name" value="WH-like_DNA-bd_sf"/>
</dbReference>
<keyword evidence="3" id="KW-0804">Transcription</keyword>
<name>A0A6N9NL78_9FLAO</name>
<dbReference type="Gene3D" id="1.10.10.10">
    <property type="entry name" value="Winged helix-like DNA-binding domain superfamily/Winged helix DNA-binding domain"/>
    <property type="match status" value="1"/>
</dbReference>
<feature type="domain" description="HTH luxR-type" evidence="4">
    <location>
        <begin position="5"/>
        <end position="70"/>
    </location>
</feature>
<gene>
    <name evidence="5" type="ORF">GQN54_04365</name>
</gene>
<dbReference type="PROSITE" id="PS00622">
    <property type="entry name" value="HTH_LUXR_1"/>
    <property type="match status" value="1"/>
</dbReference>
<keyword evidence="6" id="KW-1185">Reference proteome</keyword>
<evidence type="ECO:0000256" key="2">
    <source>
        <dbReference type="ARBA" id="ARBA00023125"/>
    </source>
</evidence>
<organism evidence="5 6">
    <name type="scientific">Acidiluteibacter ferrifornacis</name>
    <dbReference type="NCBI Taxonomy" id="2692424"/>
    <lineage>
        <taxon>Bacteria</taxon>
        <taxon>Pseudomonadati</taxon>
        <taxon>Bacteroidota</taxon>
        <taxon>Flavobacteriia</taxon>
        <taxon>Flavobacteriales</taxon>
        <taxon>Cryomorphaceae</taxon>
        <taxon>Acidiluteibacter</taxon>
    </lineage>
</organism>
<dbReference type="Proteomes" id="UP000470771">
    <property type="component" value="Unassembled WGS sequence"/>
</dbReference>
<dbReference type="PANTHER" id="PTHR44688">
    <property type="entry name" value="DNA-BINDING TRANSCRIPTIONAL ACTIVATOR DEVR_DOSR"/>
    <property type="match status" value="1"/>
</dbReference>
<dbReference type="RefSeq" id="WP_160632298.1">
    <property type="nucleotide sequence ID" value="NZ_WWNE01000005.1"/>
</dbReference>
<keyword evidence="1" id="KW-0805">Transcription regulation</keyword>
<evidence type="ECO:0000256" key="1">
    <source>
        <dbReference type="ARBA" id="ARBA00023015"/>
    </source>
</evidence>
<dbReference type="Pfam" id="PF00196">
    <property type="entry name" value="GerE"/>
    <property type="match status" value="1"/>
</dbReference>
<dbReference type="AlphaFoldDB" id="A0A6N9NL78"/>
<keyword evidence="2" id="KW-0238">DNA-binding</keyword>
<dbReference type="EMBL" id="WWNE01000005">
    <property type="protein sequence ID" value="NBG65335.1"/>
    <property type="molecule type" value="Genomic_DNA"/>
</dbReference>
<evidence type="ECO:0000313" key="5">
    <source>
        <dbReference type="EMBL" id="NBG65335.1"/>
    </source>
</evidence>
<dbReference type="PROSITE" id="PS50043">
    <property type="entry name" value="HTH_LUXR_2"/>
    <property type="match status" value="1"/>
</dbReference>
<dbReference type="InterPro" id="IPR000792">
    <property type="entry name" value="Tscrpt_reg_LuxR_C"/>
</dbReference>
<protein>
    <recommendedName>
        <fullName evidence="4">HTH luxR-type domain-containing protein</fullName>
    </recommendedName>
</protein>
<accession>A0A6N9NL78</accession>
<dbReference type="PRINTS" id="PR00038">
    <property type="entry name" value="HTHLUXR"/>
</dbReference>
<evidence type="ECO:0000256" key="3">
    <source>
        <dbReference type="ARBA" id="ARBA00023163"/>
    </source>
</evidence>
<dbReference type="PANTHER" id="PTHR44688:SF16">
    <property type="entry name" value="DNA-BINDING TRANSCRIPTIONAL ACTIVATOR DEVR_DOSR"/>
    <property type="match status" value="1"/>
</dbReference>
<comment type="caution">
    <text evidence="5">The sequence shown here is derived from an EMBL/GenBank/DDBJ whole genome shotgun (WGS) entry which is preliminary data.</text>
</comment>
<dbReference type="InterPro" id="IPR016032">
    <property type="entry name" value="Sig_transdc_resp-reg_C-effctor"/>
</dbReference>
<proteinExistence type="predicted"/>
<dbReference type="CDD" id="cd06170">
    <property type="entry name" value="LuxR_C_like"/>
    <property type="match status" value="1"/>
</dbReference>
<dbReference type="SMART" id="SM00421">
    <property type="entry name" value="HTH_LUXR"/>
    <property type="match status" value="1"/>
</dbReference>
<dbReference type="GO" id="GO:0003677">
    <property type="term" value="F:DNA binding"/>
    <property type="evidence" value="ECO:0007669"/>
    <property type="project" value="UniProtKB-KW"/>
</dbReference>
<sequence>MKKEVKQEMEVLTARETEVLKHIANGYSNTEIGKKLQISHRTVDSHRTNIRNKLGVHNLAQMIKYALKEGIVD</sequence>
<dbReference type="SUPFAM" id="SSF46894">
    <property type="entry name" value="C-terminal effector domain of the bipartite response regulators"/>
    <property type="match status" value="1"/>
</dbReference>
<evidence type="ECO:0000313" key="6">
    <source>
        <dbReference type="Proteomes" id="UP000470771"/>
    </source>
</evidence>
<reference evidence="5 6" key="1">
    <citation type="submission" date="2019-12" db="EMBL/GenBank/DDBJ databases">
        <authorList>
            <person name="Zhao J."/>
        </authorList>
    </citation>
    <scope>NUCLEOTIDE SEQUENCE [LARGE SCALE GENOMIC DNA]</scope>
    <source>
        <strain evidence="5 6">S-15</strain>
    </source>
</reference>
<evidence type="ECO:0000259" key="4">
    <source>
        <dbReference type="PROSITE" id="PS50043"/>
    </source>
</evidence>
<dbReference type="GO" id="GO:0006355">
    <property type="term" value="P:regulation of DNA-templated transcription"/>
    <property type="evidence" value="ECO:0007669"/>
    <property type="project" value="InterPro"/>
</dbReference>